<feature type="compositionally biased region" description="Basic residues" evidence="1">
    <location>
        <begin position="24"/>
        <end position="37"/>
    </location>
</feature>
<evidence type="ECO:0000256" key="1">
    <source>
        <dbReference type="SAM" id="MobiDB-lite"/>
    </source>
</evidence>
<evidence type="ECO:0000313" key="2">
    <source>
        <dbReference type="EMBL" id="KAL0467604.1"/>
    </source>
</evidence>
<sequence>MNVEEGADYEQTEKHDSKNEGITRKCKHKTRQNKTKRTTNNTSTSEQDKIASSADPLIMVDGPATQNSKARRCCLPRSGGSSAAVAGDIQSLTALGGTVQTVATVIWQNTIIKGPQMQVLGFRGLGGPEITTRGFWRCPNQWLTKR</sequence>
<reference evidence="2 3" key="1">
    <citation type="submission" date="2023-09" db="EMBL/GenBank/DDBJ databases">
        <title>Multi-omics analysis of a traditional fermented food reveals byproduct-associated fungal strains for waste-to-food upcycling.</title>
        <authorList>
            <consortium name="Lawrence Berkeley National Laboratory"/>
            <person name="Rekdal V.M."/>
            <person name="Villalobos-Escobedo J.M."/>
            <person name="Rodriguez-Valeron N."/>
            <person name="Garcia M.O."/>
            <person name="Vasquez D.P."/>
            <person name="Damayanti I."/>
            <person name="Sorensen P.M."/>
            <person name="Baidoo E.E."/>
            <person name="De Carvalho A.C."/>
            <person name="Riley R."/>
            <person name="Lipzen A."/>
            <person name="He G."/>
            <person name="Yan M."/>
            <person name="Haridas S."/>
            <person name="Daum C."/>
            <person name="Yoshinaga Y."/>
            <person name="Ng V."/>
            <person name="Grigoriev I.V."/>
            <person name="Munk R."/>
            <person name="Nuraida L."/>
            <person name="Wijaya C.H."/>
            <person name="Morales P.-C."/>
            <person name="Keasling J.D."/>
        </authorList>
    </citation>
    <scope>NUCLEOTIDE SEQUENCE [LARGE SCALE GENOMIC DNA]</scope>
    <source>
        <strain evidence="2 3">FGSC 2613</strain>
    </source>
</reference>
<feature type="compositionally biased region" description="Acidic residues" evidence="1">
    <location>
        <begin position="1"/>
        <end position="10"/>
    </location>
</feature>
<evidence type="ECO:0000313" key="3">
    <source>
        <dbReference type="Proteomes" id="UP001451303"/>
    </source>
</evidence>
<keyword evidence="3" id="KW-1185">Reference proteome</keyword>
<name>A0ABR3D4G9_NEUIN</name>
<dbReference type="EMBL" id="JAVLET010000009">
    <property type="protein sequence ID" value="KAL0467604.1"/>
    <property type="molecule type" value="Genomic_DNA"/>
</dbReference>
<comment type="caution">
    <text evidence="2">The sequence shown here is derived from an EMBL/GenBank/DDBJ whole genome shotgun (WGS) entry which is preliminary data.</text>
</comment>
<feature type="compositionally biased region" description="Basic and acidic residues" evidence="1">
    <location>
        <begin position="11"/>
        <end position="23"/>
    </location>
</feature>
<feature type="region of interest" description="Disordered" evidence="1">
    <location>
        <begin position="1"/>
        <end position="71"/>
    </location>
</feature>
<dbReference type="Proteomes" id="UP001451303">
    <property type="component" value="Unassembled WGS sequence"/>
</dbReference>
<organism evidence="2 3">
    <name type="scientific">Neurospora intermedia</name>
    <dbReference type="NCBI Taxonomy" id="5142"/>
    <lineage>
        <taxon>Eukaryota</taxon>
        <taxon>Fungi</taxon>
        <taxon>Dikarya</taxon>
        <taxon>Ascomycota</taxon>
        <taxon>Pezizomycotina</taxon>
        <taxon>Sordariomycetes</taxon>
        <taxon>Sordariomycetidae</taxon>
        <taxon>Sordariales</taxon>
        <taxon>Sordariaceae</taxon>
        <taxon>Neurospora</taxon>
    </lineage>
</organism>
<protein>
    <submittedName>
        <fullName evidence="2">Uncharacterized protein</fullName>
    </submittedName>
</protein>
<accession>A0ABR3D4G9</accession>
<gene>
    <name evidence="2" type="ORF">QR685DRAFT_592140</name>
</gene>
<proteinExistence type="predicted"/>